<evidence type="ECO:0000256" key="1">
    <source>
        <dbReference type="ARBA" id="ARBA00004173"/>
    </source>
</evidence>
<dbReference type="EMBL" id="HBGY01022699">
    <property type="protein sequence ID" value="CAD9593908.1"/>
    <property type="molecule type" value="Transcribed_RNA"/>
</dbReference>
<feature type="domain" description="Complex 1 LYR protein" evidence="4">
    <location>
        <begin position="8"/>
        <end position="61"/>
    </location>
</feature>
<evidence type="ECO:0000256" key="3">
    <source>
        <dbReference type="SAM" id="MobiDB-lite"/>
    </source>
</evidence>
<organism evidence="5">
    <name type="scientific">Leptocylindrus danicus</name>
    <dbReference type="NCBI Taxonomy" id="163516"/>
    <lineage>
        <taxon>Eukaryota</taxon>
        <taxon>Sar</taxon>
        <taxon>Stramenopiles</taxon>
        <taxon>Ochrophyta</taxon>
        <taxon>Bacillariophyta</taxon>
        <taxon>Coscinodiscophyceae</taxon>
        <taxon>Chaetocerotophycidae</taxon>
        <taxon>Leptocylindrales</taxon>
        <taxon>Leptocylindraceae</taxon>
        <taxon>Leptocylindrus</taxon>
    </lineage>
</organism>
<reference evidence="5" key="1">
    <citation type="submission" date="2021-01" db="EMBL/GenBank/DDBJ databases">
        <authorList>
            <person name="Corre E."/>
            <person name="Pelletier E."/>
            <person name="Niang G."/>
            <person name="Scheremetjew M."/>
            <person name="Finn R."/>
            <person name="Kale V."/>
            <person name="Holt S."/>
            <person name="Cochrane G."/>
            <person name="Meng A."/>
            <person name="Brown T."/>
            <person name="Cohen L."/>
        </authorList>
    </citation>
    <scope>NUCLEOTIDE SEQUENCE</scope>
    <source>
        <strain evidence="5">B650</strain>
    </source>
</reference>
<evidence type="ECO:0000256" key="2">
    <source>
        <dbReference type="ARBA" id="ARBA00023128"/>
    </source>
</evidence>
<feature type="region of interest" description="Disordered" evidence="3">
    <location>
        <begin position="68"/>
        <end position="98"/>
    </location>
</feature>
<dbReference type="PANTHER" id="PTHR13675:SF0">
    <property type="entry name" value="LYR MOTIF-CONTAINING PROTEIN 2"/>
    <property type="match status" value="1"/>
</dbReference>
<dbReference type="InterPro" id="IPR008011">
    <property type="entry name" value="Complex1_LYR_dom"/>
</dbReference>
<accession>A0A7S2L472</accession>
<sequence length="98" mass="11390">MSTTPNLLAVYKQILRSASRYPSRNREKIYKSIQEEFRENANITDSDKVKKCRELAYQGLSQLRQFDSEAMSKGSEKDGPNWDVHLESNPMPKPPERE</sequence>
<proteinExistence type="predicted"/>
<evidence type="ECO:0000313" key="5">
    <source>
        <dbReference type="EMBL" id="CAD9593908.1"/>
    </source>
</evidence>
<name>A0A7S2L472_9STRA</name>
<feature type="compositionally biased region" description="Basic and acidic residues" evidence="3">
    <location>
        <begin position="74"/>
        <end position="86"/>
    </location>
</feature>
<gene>
    <name evidence="5" type="ORF">LDAN0321_LOCUS14344</name>
</gene>
<protein>
    <recommendedName>
        <fullName evidence="4">Complex 1 LYR protein domain-containing protein</fullName>
    </recommendedName>
</protein>
<keyword evidence="2" id="KW-0496">Mitochondrion</keyword>
<evidence type="ECO:0000259" key="4">
    <source>
        <dbReference type="Pfam" id="PF05347"/>
    </source>
</evidence>
<dbReference type="CDD" id="cd20251">
    <property type="entry name" value="Complex1_LYR_SF"/>
    <property type="match status" value="1"/>
</dbReference>
<dbReference type="AlphaFoldDB" id="A0A7S2L472"/>
<dbReference type="PANTHER" id="PTHR13675">
    <property type="entry name" value="LYR MOTIF-CONTAINING PROTEIN 2"/>
    <property type="match status" value="1"/>
</dbReference>
<comment type="subcellular location">
    <subcellularLocation>
        <location evidence="1">Mitochondrion</location>
    </subcellularLocation>
</comment>
<dbReference type="GO" id="GO:0005739">
    <property type="term" value="C:mitochondrion"/>
    <property type="evidence" value="ECO:0007669"/>
    <property type="project" value="UniProtKB-SubCell"/>
</dbReference>
<dbReference type="Pfam" id="PF05347">
    <property type="entry name" value="Complex1_LYR"/>
    <property type="match status" value="1"/>
</dbReference>